<accession>A0A3N0GUN7</accession>
<protein>
    <submittedName>
        <fullName evidence="2">Uncharacterized protein</fullName>
    </submittedName>
</protein>
<organism evidence="2 3">
    <name type="scientific">Nocardioides pocheonensis</name>
    <dbReference type="NCBI Taxonomy" id="661485"/>
    <lineage>
        <taxon>Bacteria</taxon>
        <taxon>Bacillati</taxon>
        <taxon>Actinomycetota</taxon>
        <taxon>Actinomycetes</taxon>
        <taxon>Propionibacteriales</taxon>
        <taxon>Nocardioidaceae</taxon>
        <taxon>Nocardioides</taxon>
    </lineage>
</organism>
<gene>
    <name evidence="2" type="ORF">EFL26_06295</name>
</gene>
<proteinExistence type="predicted"/>
<dbReference type="EMBL" id="RJSF01000019">
    <property type="protein sequence ID" value="RNM16165.1"/>
    <property type="molecule type" value="Genomic_DNA"/>
</dbReference>
<dbReference type="OrthoDB" id="4923808at2"/>
<comment type="caution">
    <text evidence="2">The sequence shown here is derived from an EMBL/GenBank/DDBJ whole genome shotgun (WGS) entry which is preliminary data.</text>
</comment>
<sequence>MFGLPFDSGHVLALRVFPQNSFAPYCTVWHRDPEGRWSIFADAPRLDIACPRYYGPACDRVGRSRIDVAWTGPRDLRVTMDDPHLEWTLTVARSPRLAVVNPAAAAMPLSSWRPRALVRARELLAGALGMGRLELSGEMPSGHDGLLMPKRMYLIGGSRARLDGTDLGRPTRLAENPMIGGVALPRRGVLAVGQAVWAIRDPDEFERLRRETSWEPAASGSSRRAAEGSRRFRSA</sequence>
<reference evidence="2 3" key="1">
    <citation type="submission" date="2018-11" db="EMBL/GenBank/DDBJ databases">
        <authorList>
            <person name="Li F."/>
        </authorList>
    </citation>
    <scope>NUCLEOTIDE SEQUENCE [LARGE SCALE GENOMIC DNA]</scope>
    <source>
        <strain evidence="2 3">Gsoil 818</strain>
    </source>
</reference>
<evidence type="ECO:0000256" key="1">
    <source>
        <dbReference type="SAM" id="MobiDB-lite"/>
    </source>
</evidence>
<feature type="region of interest" description="Disordered" evidence="1">
    <location>
        <begin position="209"/>
        <end position="235"/>
    </location>
</feature>
<dbReference type="Proteomes" id="UP000279994">
    <property type="component" value="Unassembled WGS sequence"/>
</dbReference>
<keyword evidence="3" id="KW-1185">Reference proteome</keyword>
<feature type="compositionally biased region" description="Basic and acidic residues" evidence="1">
    <location>
        <begin position="224"/>
        <end position="235"/>
    </location>
</feature>
<evidence type="ECO:0000313" key="3">
    <source>
        <dbReference type="Proteomes" id="UP000279994"/>
    </source>
</evidence>
<evidence type="ECO:0000313" key="2">
    <source>
        <dbReference type="EMBL" id="RNM16165.1"/>
    </source>
</evidence>
<name>A0A3N0GUN7_9ACTN</name>
<dbReference type="AlphaFoldDB" id="A0A3N0GUN7"/>